<name>A0A815XLM5_ADIRI</name>
<feature type="non-terminal residue" evidence="2">
    <location>
        <position position="1"/>
    </location>
</feature>
<protein>
    <submittedName>
        <fullName evidence="2">Uncharacterized protein</fullName>
    </submittedName>
</protein>
<dbReference type="OrthoDB" id="10057902at2759"/>
<evidence type="ECO:0000313" key="2">
    <source>
        <dbReference type="EMBL" id="CAF1559558.1"/>
    </source>
</evidence>
<reference evidence="2" key="1">
    <citation type="submission" date="2021-02" db="EMBL/GenBank/DDBJ databases">
        <authorList>
            <person name="Nowell W R."/>
        </authorList>
    </citation>
    <scope>NUCLEOTIDE SEQUENCE</scope>
</reference>
<organism evidence="2 3">
    <name type="scientific">Adineta ricciae</name>
    <name type="common">Rotifer</name>
    <dbReference type="NCBI Taxonomy" id="249248"/>
    <lineage>
        <taxon>Eukaryota</taxon>
        <taxon>Metazoa</taxon>
        <taxon>Spiralia</taxon>
        <taxon>Gnathifera</taxon>
        <taxon>Rotifera</taxon>
        <taxon>Eurotatoria</taxon>
        <taxon>Bdelloidea</taxon>
        <taxon>Adinetida</taxon>
        <taxon>Adinetidae</taxon>
        <taxon>Adineta</taxon>
    </lineage>
</organism>
<dbReference type="AlphaFoldDB" id="A0A815XLM5"/>
<dbReference type="EMBL" id="CAJNOJ010002410">
    <property type="protein sequence ID" value="CAF1559558.1"/>
    <property type="molecule type" value="Genomic_DNA"/>
</dbReference>
<sequence>TWKHLPDYLTVPDDVFKRNLLNQVTGDQTIISQWLEDHSILQYAWKYASLTNQISYLKMEENFMEFYTSTAMAEINWLSVAPKTMITEHNINWIYCKTEKNIHQRRMSIQRQLHVVTSKLDEHLQQRPPGLLTRNEPTTIDINMSILSAAILAFVHKGQQRLRDRSQESEAAVKLDGKDPRRVQ</sequence>
<evidence type="ECO:0000256" key="1">
    <source>
        <dbReference type="SAM" id="MobiDB-lite"/>
    </source>
</evidence>
<dbReference type="Proteomes" id="UP000663852">
    <property type="component" value="Unassembled WGS sequence"/>
</dbReference>
<evidence type="ECO:0000313" key="3">
    <source>
        <dbReference type="Proteomes" id="UP000663852"/>
    </source>
</evidence>
<feature type="region of interest" description="Disordered" evidence="1">
    <location>
        <begin position="163"/>
        <end position="184"/>
    </location>
</feature>
<proteinExistence type="predicted"/>
<comment type="caution">
    <text evidence="2">The sequence shown here is derived from an EMBL/GenBank/DDBJ whole genome shotgun (WGS) entry which is preliminary data.</text>
</comment>
<feature type="non-terminal residue" evidence="2">
    <location>
        <position position="184"/>
    </location>
</feature>
<accession>A0A815XLM5</accession>
<gene>
    <name evidence="2" type="ORF">EDS130_LOCUS46497</name>
</gene>